<feature type="transmembrane region" description="Helical" evidence="1">
    <location>
        <begin position="145"/>
        <end position="173"/>
    </location>
</feature>
<organism evidence="2 3">
    <name type="scientific">Proteiniclasticum sediminis</name>
    <dbReference type="NCBI Taxonomy" id="2804028"/>
    <lineage>
        <taxon>Bacteria</taxon>
        <taxon>Bacillati</taxon>
        <taxon>Bacillota</taxon>
        <taxon>Clostridia</taxon>
        <taxon>Eubacteriales</taxon>
        <taxon>Clostridiaceae</taxon>
        <taxon>Proteiniclasticum</taxon>
    </lineage>
</organism>
<reference evidence="2" key="1">
    <citation type="submission" date="2021-04" db="EMBL/GenBank/DDBJ databases">
        <title>Proteiniclasticum sedimins sp. nov., an obligate anaerobic bacterium isolated from anaerobic sludge.</title>
        <authorList>
            <person name="Liu J."/>
        </authorList>
    </citation>
    <scope>NUCLEOTIDE SEQUENCE</scope>
    <source>
        <strain evidence="2">BAD-10</strain>
    </source>
</reference>
<accession>A0A941CQW2</accession>
<sequence>MRSTQDKVYQMTTAALLCAVGILIPLISPVKLVLEPASYTLASHVPIFMAMALSPATALFVAVGTTLGFFLSGFPLVVVMRAASHSLWAYFGARILVRKPWILEKFSRRFGFNLMLGLVHALLEMLVVMPFYFGQQMSAGYYSKGFLLSVVLLVGVGTVIHSMIDFTLARIIWEPLSKAAKLKNRAKSDHSAVQS</sequence>
<keyword evidence="1" id="KW-0812">Transmembrane</keyword>
<gene>
    <name evidence="2" type="ORF">KCG48_07205</name>
</gene>
<dbReference type="RefSeq" id="WP_211800917.1">
    <property type="nucleotide sequence ID" value="NZ_JAGSCS010000007.1"/>
</dbReference>
<dbReference type="EMBL" id="JAGSCS010000007">
    <property type="protein sequence ID" value="MBR0576128.1"/>
    <property type="molecule type" value="Genomic_DNA"/>
</dbReference>
<keyword evidence="1" id="KW-1133">Transmembrane helix</keyword>
<dbReference type="AlphaFoldDB" id="A0A941CQW2"/>
<comment type="caution">
    <text evidence="2">The sequence shown here is derived from an EMBL/GenBank/DDBJ whole genome shotgun (WGS) entry which is preliminary data.</text>
</comment>
<feature type="transmembrane region" description="Helical" evidence="1">
    <location>
        <begin position="112"/>
        <end position="133"/>
    </location>
</feature>
<evidence type="ECO:0000256" key="1">
    <source>
        <dbReference type="SAM" id="Phobius"/>
    </source>
</evidence>
<feature type="transmembrane region" description="Helical" evidence="1">
    <location>
        <begin position="12"/>
        <end position="34"/>
    </location>
</feature>
<evidence type="ECO:0008006" key="4">
    <source>
        <dbReference type="Google" id="ProtNLM"/>
    </source>
</evidence>
<proteinExistence type="predicted"/>
<dbReference type="Gene3D" id="1.10.1760.20">
    <property type="match status" value="1"/>
</dbReference>
<keyword evidence="1" id="KW-0472">Membrane</keyword>
<name>A0A941CQW2_9CLOT</name>
<evidence type="ECO:0000313" key="3">
    <source>
        <dbReference type="Proteomes" id="UP000675379"/>
    </source>
</evidence>
<evidence type="ECO:0000313" key="2">
    <source>
        <dbReference type="EMBL" id="MBR0576128.1"/>
    </source>
</evidence>
<dbReference type="Proteomes" id="UP000675379">
    <property type="component" value="Unassembled WGS sequence"/>
</dbReference>
<protein>
    <recommendedName>
        <fullName evidence="4">Niacin transporter NiaX</fullName>
    </recommendedName>
</protein>
<keyword evidence="3" id="KW-1185">Reference proteome</keyword>
<feature type="transmembrane region" description="Helical" evidence="1">
    <location>
        <begin position="69"/>
        <end position="91"/>
    </location>
</feature>